<dbReference type="Pfam" id="PF07690">
    <property type="entry name" value="MFS_1"/>
    <property type="match status" value="1"/>
</dbReference>
<evidence type="ECO:0000259" key="8">
    <source>
        <dbReference type="PROSITE" id="PS50850"/>
    </source>
</evidence>
<feature type="transmembrane region" description="Helical" evidence="7">
    <location>
        <begin position="430"/>
        <end position="454"/>
    </location>
</feature>
<dbReference type="Gene3D" id="1.20.1250.20">
    <property type="entry name" value="MFS general substrate transporter like domains"/>
    <property type="match status" value="1"/>
</dbReference>
<feature type="transmembrane region" description="Helical" evidence="7">
    <location>
        <begin position="174"/>
        <end position="193"/>
    </location>
</feature>
<feature type="transmembrane region" description="Helical" evidence="7">
    <location>
        <begin position="111"/>
        <end position="136"/>
    </location>
</feature>
<evidence type="ECO:0000256" key="2">
    <source>
        <dbReference type="ARBA" id="ARBA00022448"/>
    </source>
</evidence>
<dbReference type="Gene3D" id="1.20.1720.10">
    <property type="entry name" value="Multidrug resistance protein D"/>
    <property type="match status" value="1"/>
</dbReference>
<accession>A0ABS3KY01</accession>
<evidence type="ECO:0000313" key="9">
    <source>
        <dbReference type="EMBL" id="MBO1081513.1"/>
    </source>
</evidence>
<dbReference type="PANTHER" id="PTHR42718">
    <property type="entry name" value="MAJOR FACILITATOR SUPERFAMILY MULTIDRUG TRANSPORTER MFSC"/>
    <property type="match status" value="1"/>
</dbReference>
<evidence type="ECO:0000313" key="10">
    <source>
        <dbReference type="Proteomes" id="UP001518989"/>
    </source>
</evidence>
<dbReference type="PRINTS" id="PR01036">
    <property type="entry name" value="TCRTETB"/>
</dbReference>
<feature type="transmembrane region" description="Helical" evidence="7">
    <location>
        <begin position="306"/>
        <end position="323"/>
    </location>
</feature>
<feature type="transmembrane region" description="Helical" evidence="7">
    <location>
        <begin position="148"/>
        <end position="168"/>
    </location>
</feature>
<keyword evidence="10" id="KW-1185">Reference proteome</keyword>
<feature type="transmembrane region" description="Helical" evidence="7">
    <location>
        <begin position="228"/>
        <end position="249"/>
    </location>
</feature>
<dbReference type="RefSeq" id="WP_237181029.1">
    <property type="nucleotide sequence ID" value="NZ_CP061177.1"/>
</dbReference>
<gene>
    <name evidence="9" type="ORF">IAI61_20965</name>
</gene>
<feature type="transmembrane region" description="Helical" evidence="7">
    <location>
        <begin position="269"/>
        <end position="294"/>
    </location>
</feature>
<dbReference type="SUPFAM" id="SSF103473">
    <property type="entry name" value="MFS general substrate transporter"/>
    <property type="match status" value="1"/>
</dbReference>
<sequence length="458" mass="46669">MSQTHSAPPDGLPPGQRLWAMAAIAVAIALAVMDSSVANVALPAISRDLGAEPSDVILVVNAYQIATIVSLLPFASLGEKVGHERVYTVGLAVFTAASVACALSSSLPSLIAARAIQGFGAAGLMSVNTALIRYIWPQALLGRGVGTNALIVAAASVAGPPVGSAVLAVAHWPWIFAINLPLGLAALALSRFLPRTHRSGRRFDAASALLSAATFGLLTLGLEQFTRGAAWWVVVLFVAGFLGFGLALVRRQAGRPSPLLPVDLLRIPVFALSIATSICSFTAQMLAFVAMPFLFQHALGRSAVESGLLITPWPLVLIVVAPLSGRLADRINPGLLGGVGLALLAGGMALLATLPSAPSAFEIGWRVALCGAGFGLFQSPNNRVLLASAPRERSGGASGMLSTARLLGQTTGAALAGLALSPLLGSKDGASLAMMIGAAVAALAAVVSLSRLAATRRA</sequence>
<feature type="transmembrane region" description="Helical" evidence="7">
    <location>
        <begin position="335"/>
        <end position="357"/>
    </location>
</feature>
<dbReference type="Proteomes" id="UP001518989">
    <property type="component" value="Unassembled WGS sequence"/>
</dbReference>
<reference evidence="9 10" key="1">
    <citation type="submission" date="2020-09" db="EMBL/GenBank/DDBJ databases">
        <title>Roseomonas.</title>
        <authorList>
            <person name="Zhu W."/>
        </authorList>
    </citation>
    <scope>NUCLEOTIDE SEQUENCE [LARGE SCALE GENOMIC DNA]</scope>
    <source>
        <strain evidence="9 10">573</strain>
    </source>
</reference>
<feature type="transmembrane region" description="Helical" evidence="7">
    <location>
        <begin position="86"/>
        <end position="105"/>
    </location>
</feature>
<dbReference type="InterPro" id="IPR036259">
    <property type="entry name" value="MFS_trans_sf"/>
</dbReference>
<evidence type="ECO:0000256" key="5">
    <source>
        <dbReference type="ARBA" id="ARBA00022989"/>
    </source>
</evidence>
<dbReference type="PROSITE" id="PS50850">
    <property type="entry name" value="MFS"/>
    <property type="match status" value="1"/>
</dbReference>
<feature type="transmembrane region" description="Helical" evidence="7">
    <location>
        <begin position="21"/>
        <end position="44"/>
    </location>
</feature>
<dbReference type="PANTHER" id="PTHR42718:SF46">
    <property type="entry name" value="BLR6921 PROTEIN"/>
    <property type="match status" value="1"/>
</dbReference>
<organism evidence="9 10">
    <name type="scientific">Roseomonas haemaphysalidis</name>
    <dbReference type="NCBI Taxonomy" id="2768162"/>
    <lineage>
        <taxon>Bacteria</taxon>
        <taxon>Pseudomonadati</taxon>
        <taxon>Pseudomonadota</taxon>
        <taxon>Alphaproteobacteria</taxon>
        <taxon>Acetobacterales</taxon>
        <taxon>Roseomonadaceae</taxon>
        <taxon>Roseomonas</taxon>
    </lineage>
</organism>
<dbReference type="InterPro" id="IPR011701">
    <property type="entry name" value="MFS"/>
</dbReference>
<feature type="transmembrane region" description="Helical" evidence="7">
    <location>
        <begin position="205"/>
        <end position="222"/>
    </location>
</feature>
<comment type="caution">
    <text evidence="9">The sequence shown here is derived from an EMBL/GenBank/DDBJ whole genome shotgun (WGS) entry which is preliminary data.</text>
</comment>
<proteinExistence type="predicted"/>
<protein>
    <submittedName>
        <fullName evidence="9">MFS transporter</fullName>
    </submittedName>
</protein>
<evidence type="ECO:0000256" key="4">
    <source>
        <dbReference type="ARBA" id="ARBA00022692"/>
    </source>
</evidence>
<comment type="subcellular location">
    <subcellularLocation>
        <location evidence="1">Cell membrane</location>
        <topology evidence="1">Multi-pass membrane protein</topology>
    </subcellularLocation>
</comment>
<evidence type="ECO:0000256" key="7">
    <source>
        <dbReference type="SAM" id="Phobius"/>
    </source>
</evidence>
<keyword evidence="3" id="KW-1003">Cell membrane</keyword>
<keyword evidence="5 7" id="KW-1133">Transmembrane helix</keyword>
<evidence type="ECO:0000256" key="3">
    <source>
        <dbReference type="ARBA" id="ARBA00022475"/>
    </source>
</evidence>
<dbReference type="CDD" id="cd17321">
    <property type="entry name" value="MFS_MMR_MDR_like"/>
    <property type="match status" value="1"/>
</dbReference>
<evidence type="ECO:0000256" key="6">
    <source>
        <dbReference type="ARBA" id="ARBA00023136"/>
    </source>
</evidence>
<name>A0ABS3KY01_9PROT</name>
<dbReference type="EMBL" id="JACTNG010000015">
    <property type="protein sequence ID" value="MBO1081513.1"/>
    <property type="molecule type" value="Genomic_DNA"/>
</dbReference>
<keyword evidence="2" id="KW-0813">Transport</keyword>
<dbReference type="InterPro" id="IPR020846">
    <property type="entry name" value="MFS_dom"/>
</dbReference>
<feature type="domain" description="Major facilitator superfamily (MFS) profile" evidence="8">
    <location>
        <begin position="20"/>
        <end position="456"/>
    </location>
</feature>
<keyword evidence="4 7" id="KW-0812">Transmembrane</keyword>
<keyword evidence="6 7" id="KW-0472">Membrane</keyword>
<evidence type="ECO:0000256" key="1">
    <source>
        <dbReference type="ARBA" id="ARBA00004651"/>
    </source>
</evidence>